<evidence type="ECO:0000313" key="4">
    <source>
        <dbReference type="EMBL" id="KAF9886170.1"/>
    </source>
</evidence>
<name>A0AAD4CGS4_ASPNN</name>
<dbReference type="EMBL" id="VCAU01000082">
    <property type="protein sequence ID" value="KAF9886170.1"/>
    <property type="molecule type" value="Genomic_DNA"/>
</dbReference>
<sequence length="440" mass="47504">MKHNIPIIVGVGEAKNPSTACSDAIEPVELMLQAIANGLQDTAIPQTGIHSLAGDVDLMSVVANTSWPYDDLPRLLADQIGAKTCQTAYSELTGNSPVQMIDDTAQLIAKGQIEVGVVVGGEAFASVKSFIKSNTYPPPWTPPKSGLQKLYYANDIDMLTGVEKTHQIGVPFQVYPLYENGFRAQQGQTILENHQESSHLYGQFASTAAGHPMAWNYGKHPQTASSINPLLMNAFNDVNISGACILTSTSYAERVGIPKDKWIYPLGAGRGEDAEEFWKRPNFHSSPAIAKALDTALKSSGIDKEEIDLFDFYSCFPIVPKLACQHLGIPLLDSPRPITLLGGLNSFGGAGANYSMHAVAEMTRQIRKLHHEHKPARGLVLANGGVLTHENAICLSSAPPTPGASYPEHEEEILPRKNEQDSVPQLDVTAEGKAFVEAIK</sequence>
<dbReference type="Gene3D" id="3.40.47.10">
    <property type="match status" value="1"/>
</dbReference>
<evidence type="ECO:0000256" key="2">
    <source>
        <dbReference type="ARBA" id="ARBA00022679"/>
    </source>
</evidence>
<dbReference type="Proteomes" id="UP001194746">
    <property type="component" value="Unassembled WGS sequence"/>
</dbReference>
<keyword evidence="5" id="KW-1185">Reference proteome</keyword>
<reference evidence="4" key="1">
    <citation type="journal article" date="2019" name="Beilstein J. Org. Chem.">
        <title>Nanangenines: drimane sesquiterpenoids as the dominant metabolite cohort of a novel Australian fungus, Aspergillus nanangensis.</title>
        <authorList>
            <person name="Lacey H.J."/>
            <person name="Gilchrist C.L.M."/>
            <person name="Crombie A."/>
            <person name="Kalaitzis J.A."/>
            <person name="Vuong D."/>
            <person name="Rutledge P.J."/>
            <person name="Turner P."/>
            <person name="Pitt J.I."/>
            <person name="Lacey E."/>
            <person name="Chooi Y.H."/>
            <person name="Piggott A.M."/>
        </authorList>
    </citation>
    <scope>NUCLEOTIDE SEQUENCE</scope>
    <source>
        <strain evidence="4">MST-FP2251</strain>
    </source>
</reference>
<evidence type="ECO:0000256" key="1">
    <source>
        <dbReference type="ARBA" id="ARBA00010982"/>
    </source>
</evidence>
<protein>
    <recommendedName>
        <fullName evidence="6">Acetyl-CoA acetyltransferase</fullName>
    </recommendedName>
</protein>
<dbReference type="GO" id="GO:0016746">
    <property type="term" value="F:acyltransferase activity"/>
    <property type="evidence" value="ECO:0007669"/>
    <property type="project" value="UniProtKB-KW"/>
</dbReference>
<dbReference type="PANTHER" id="PTHR18919">
    <property type="entry name" value="ACETYL-COA C-ACYLTRANSFERASE"/>
    <property type="match status" value="1"/>
</dbReference>
<proteinExistence type="inferred from homology"/>
<accession>A0AAD4CGS4</accession>
<evidence type="ECO:0000313" key="5">
    <source>
        <dbReference type="Proteomes" id="UP001194746"/>
    </source>
</evidence>
<dbReference type="PANTHER" id="PTHR18919:SF139">
    <property type="entry name" value="THIOLASE-LIKE PROTEIN TYPE 1 ADDITIONAL C-TERMINAL DOMAIN-CONTAINING PROTEIN"/>
    <property type="match status" value="1"/>
</dbReference>
<dbReference type="SUPFAM" id="SSF53901">
    <property type="entry name" value="Thiolase-like"/>
    <property type="match status" value="2"/>
</dbReference>
<gene>
    <name evidence="4" type="ORF">FE257_011995</name>
</gene>
<evidence type="ECO:0008006" key="6">
    <source>
        <dbReference type="Google" id="ProtNLM"/>
    </source>
</evidence>
<comment type="caution">
    <text evidence="4">The sequence shown here is derived from an EMBL/GenBank/DDBJ whole genome shotgun (WGS) entry which is preliminary data.</text>
</comment>
<dbReference type="AlphaFoldDB" id="A0AAD4CGS4"/>
<keyword evidence="3" id="KW-0012">Acyltransferase</keyword>
<evidence type="ECO:0000256" key="3">
    <source>
        <dbReference type="ARBA" id="ARBA00023315"/>
    </source>
</evidence>
<reference evidence="4" key="2">
    <citation type="submission" date="2020-02" db="EMBL/GenBank/DDBJ databases">
        <authorList>
            <person name="Gilchrist C.L.M."/>
            <person name="Chooi Y.-H."/>
        </authorList>
    </citation>
    <scope>NUCLEOTIDE SEQUENCE</scope>
    <source>
        <strain evidence="4">MST-FP2251</strain>
    </source>
</reference>
<comment type="similarity">
    <text evidence="1">Belongs to the thiolase-like superfamily. Thiolase family.</text>
</comment>
<keyword evidence="2" id="KW-0808">Transferase</keyword>
<organism evidence="4 5">
    <name type="scientific">Aspergillus nanangensis</name>
    <dbReference type="NCBI Taxonomy" id="2582783"/>
    <lineage>
        <taxon>Eukaryota</taxon>
        <taxon>Fungi</taxon>
        <taxon>Dikarya</taxon>
        <taxon>Ascomycota</taxon>
        <taxon>Pezizomycotina</taxon>
        <taxon>Eurotiomycetes</taxon>
        <taxon>Eurotiomycetidae</taxon>
        <taxon>Eurotiales</taxon>
        <taxon>Aspergillaceae</taxon>
        <taxon>Aspergillus</taxon>
        <taxon>Aspergillus subgen. Circumdati</taxon>
    </lineage>
</organism>
<dbReference type="InterPro" id="IPR016039">
    <property type="entry name" value="Thiolase-like"/>
</dbReference>